<gene>
    <name evidence="2" type="ORF">Agabi119p4_7319</name>
</gene>
<keyword evidence="1" id="KW-0812">Transmembrane</keyword>
<evidence type="ECO:0000256" key="1">
    <source>
        <dbReference type="SAM" id="Phobius"/>
    </source>
</evidence>
<proteinExistence type="predicted"/>
<organism evidence="2 3">
    <name type="scientific">Agaricus bisporus var. burnettii</name>
    <dbReference type="NCBI Taxonomy" id="192524"/>
    <lineage>
        <taxon>Eukaryota</taxon>
        <taxon>Fungi</taxon>
        <taxon>Dikarya</taxon>
        <taxon>Basidiomycota</taxon>
        <taxon>Agaricomycotina</taxon>
        <taxon>Agaricomycetes</taxon>
        <taxon>Agaricomycetidae</taxon>
        <taxon>Agaricales</taxon>
        <taxon>Agaricineae</taxon>
        <taxon>Agaricaceae</taxon>
        <taxon>Agaricus</taxon>
    </lineage>
</organism>
<keyword evidence="1" id="KW-1133">Transmembrane helix</keyword>
<feature type="transmembrane region" description="Helical" evidence="1">
    <location>
        <begin position="22"/>
        <end position="40"/>
    </location>
</feature>
<dbReference type="Proteomes" id="UP000629468">
    <property type="component" value="Unassembled WGS sequence"/>
</dbReference>
<keyword evidence="1" id="KW-0472">Membrane</keyword>
<dbReference type="AlphaFoldDB" id="A0A8H7C7V3"/>
<sequence length="73" mass="8128">MYGAVGASVEVQPTFPISHPHLIYTLFFCWNLGGLLFCCLQYSLCHCPFMVPVVVDIVLGHLPHHGLRPPHTV</sequence>
<dbReference type="EMBL" id="JABXXO010000010">
    <property type="protein sequence ID" value="KAF7768076.1"/>
    <property type="molecule type" value="Genomic_DNA"/>
</dbReference>
<evidence type="ECO:0000313" key="3">
    <source>
        <dbReference type="Proteomes" id="UP000629468"/>
    </source>
</evidence>
<protein>
    <submittedName>
        <fullName evidence="2">Uncharacterized protein</fullName>
    </submittedName>
</protein>
<evidence type="ECO:0000313" key="2">
    <source>
        <dbReference type="EMBL" id="KAF7768076.1"/>
    </source>
</evidence>
<accession>A0A8H7C7V3</accession>
<comment type="caution">
    <text evidence="2">The sequence shown here is derived from an EMBL/GenBank/DDBJ whole genome shotgun (WGS) entry which is preliminary data.</text>
</comment>
<reference evidence="2 3" key="1">
    <citation type="journal article" name="Sci. Rep.">
        <title>Telomere-to-telomere assembled and centromere annotated genomes of the two main subspecies of the button mushroom Agaricus bisporus reveal especially polymorphic chromosome ends.</title>
        <authorList>
            <person name="Sonnenberg A.S.M."/>
            <person name="Sedaghat-Telgerd N."/>
            <person name="Lavrijssen B."/>
            <person name="Ohm R.A."/>
            <person name="Hendrickx P.M."/>
            <person name="Scholtmeijer K."/>
            <person name="Baars J.J.P."/>
            <person name="van Peer A."/>
        </authorList>
    </citation>
    <scope>NUCLEOTIDE SEQUENCE [LARGE SCALE GENOMIC DNA]</scope>
    <source>
        <strain evidence="2 3">H119_p4</strain>
    </source>
</reference>
<name>A0A8H7C7V3_AGABI</name>